<comment type="pathway">
    <text evidence="1">Cofactor biosynthesis; ubiquinone biosynthesis.</text>
</comment>
<evidence type="ECO:0000259" key="2">
    <source>
        <dbReference type="Pfam" id="PF02036"/>
    </source>
</evidence>
<dbReference type="OrthoDB" id="9796077at2"/>
<protein>
    <recommendedName>
        <fullName evidence="1">Ubiquinone biosynthesis accessory factor UbiJ</fullName>
    </recommendedName>
</protein>
<dbReference type="UniPathway" id="UPA00232"/>
<dbReference type="SUPFAM" id="SSF55718">
    <property type="entry name" value="SCP-like"/>
    <property type="match status" value="1"/>
</dbReference>
<sequence>MLSLVPQLICATLEKVLHKVVAMDPASPVLLQKVQGKQLALQLQELPWRFVLSATAETLLLNQHNEKVDCVIATDLATLQKLNDPSQLTRLIKQDKLQIEGDLQVAQQFSSLLQQLDPDWEQQLSHWLGDALAHKVAVGIKQLHLYIQTQLQQLTQATVELAQDELALSPTQAEINQFSRDVSQLQARVDRLSRHNAFRQE</sequence>
<accession>A0A3P3QER7</accession>
<dbReference type="PANTHER" id="PTHR38693">
    <property type="entry name" value="UBIQUINONE BIOSYNTHESIS PROTEIN UBIJ"/>
    <property type="match status" value="1"/>
</dbReference>
<dbReference type="InterPro" id="IPR038989">
    <property type="entry name" value="UbiJ"/>
</dbReference>
<evidence type="ECO:0000313" key="3">
    <source>
        <dbReference type="EMBL" id="RRJ18803.1"/>
    </source>
</evidence>
<evidence type="ECO:0000313" key="4">
    <source>
        <dbReference type="Proteomes" id="UP000276260"/>
    </source>
</evidence>
<keyword evidence="4" id="KW-1185">Reference proteome</keyword>
<dbReference type="Gene3D" id="3.30.1050.10">
    <property type="entry name" value="SCP2 sterol-binding domain"/>
    <property type="match status" value="1"/>
</dbReference>
<gene>
    <name evidence="1" type="primary">ubiJ</name>
    <name evidence="3" type="ORF">EIK76_16415</name>
</gene>
<keyword evidence="1" id="KW-0963">Cytoplasm</keyword>
<comment type="subcellular location">
    <subcellularLocation>
        <location evidence="1">Cytoplasm</location>
    </subcellularLocation>
</comment>
<keyword evidence="1" id="KW-0831">Ubiquinone biosynthesis</keyword>
<dbReference type="GO" id="GO:0006744">
    <property type="term" value="P:ubiquinone biosynthetic process"/>
    <property type="evidence" value="ECO:0007669"/>
    <property type="project" value="UniProtKB-UniRule"/>
</dbReference>
<comment type="similarity">
    <text evidence="1">Belongs to the UbiJ family.</text>
</comment>
<dbReference type="HAMAP" id="MF_02215">
    <property type="entry name" value="UbiJ"/>
    <property type="match status" value="1"/>
</dbReference>
<dbReference type="GO" id="GO:0005737">
    <property type="term" value="C:cytoplasm"/>
    <property type="evidence" value="ECO:0007669"/>
    <property type="project" value="UniProtKB-SubCell"/>
</dbReference>
<proteinExistence type="inferred from homology"/>
<dbReference type="PANTHER" id="PTHR38693:SF1">
    <property type="entry name" value="UBIQUINONE BIOSYNTHESIS ACCESSORY FACTOR UBIJ"/>
    <property type="match status" value="1"/>
</dbReference>
<dbReference type="Proteomes" id="UP000276260">
    <property type="component" value="Unassembled WGS sequence"/>
</dbReference>
<comment type="caution">
    <text evidence="3">The sequence shown here is derived from an EMBL/GenBank/DDBJ whole genome shotgun (WGS) entry which is preliminary data.</text>
</comment>
<organism evidence="3 4">
    <name type="scientific">Rheinheimera mesophila</name>
    <dbReference type="NCBI Taxonomy" id="1547515"/>
    <lineage>
        <taxon>Bacteria</taxon>
        <taxon>Pseudomonadati</taxon>
        <taxon>Pseudomonadota</taxon>
        <taxon>Gammaproteobacteria</taxon>
        <taxon>Chromatiales</taxon>
        <taxon>Chromatiaceae</taxon>
        <taxon>Rheinheimera</taxon>
    </lineage>
</organism>
<dbReference type="Pfam" id="PF02036">
    <property type="entry name" value="SCP2"/>
    <property type="match status" value="1"/>
</dbReference>
<dbReference type="InterPro" id="IPR036527">
    <property type="entry name" value="SCP2_sterol-bd_dom_sf"/>
</dbReference>
<dbReference type="RefSeq" id="WP_046518985.1">
    <property type="nucleotide sequence ID" value="NZ_LAVS01000006.1"/>
</dbReference>
<name>A0A3P3QER7_9GAMM</name>
<comment type="function">
    <text evidence="1">Required for ubiquinone (coenzyme Q) biosynthesis. Binds hydrophobic ubiquinone biosynthetic intermediates via its SCP2 domain and is essential for the stability of the Ubi complex. May constitute a docking platform where Ubi enzymes assemble and access their SCP2-bound polyprenyl substrates.</text>
</comment>
<reference evidence="3 4" key="1">
    <citation type="submission" date="2018-11" db="EMBL/GenBank/DDBJ databases">
        <title>Draft genome analysis of Rheinheimera mesophila isolated from an industrial waste site.</title>
        <authorList>
            <person name="Yu Q."/>
            <person name="Qi Y."/>
            <person name="Zhang H."/>
            <person name="Lu Y."/>
            <person name="Pu J."/>
        </authorList>
    </citation>
    <scope>NUCLEOTIDE SEQUENCE [LARGE SCALE GENOMIC DNA]</scope>
    <source>
        <strain evidence="3 4">IITR13</strain>
    </source>
</reference>
<feature type="domain" description="SCP2" evidence="2">
    <location>
        <begin position="23"/>
        <end position="114"/>
    </location>
</feature>
<dbReference type="AlphaFoldDB" id="A0A3P3QER7"/>
<evidence type="ECO:0000256" key="1">
    <source>
        <dbReference type="HAMAP-Rule" id="MF_02215"/>
    </source>
</evidence>
<dbReference type="InterPro" id="IPR003033">
    <property type="entry name" value="SCP2_sterol-bd_dom"/>
</dbReference>
<dbReference type="EMBL" id="RRCF01000006">
    <property type="protein sequence ID" value="RRJ18803.1"/>
    <property type="molecule type" value="Genomic_DNA"/>
</dbReference>